<organism evidence="2 3">
    <name type="scientific">Favolaschia claudopus</name>
    <dbReference type="NCBI Taxonomy" id="2862362"/>
    <lineage>
        <taxon>Eukaryota</taxon>
        <taxon>Fungi</taxon>
        <taxon>Dikarya</taxon>
        <taxon>Basidiomycota</taxon>
        <taxon>Agaricomycotina</taxon>
        <taxon>Agaricomycetes</taxon>
        <taxon>Agaricomycetidae</taxon>
        <taxon>Agaricales</taxon>
        <taxon>Marasmiineae</taxon>
        <taxon>Mycenaceae</taxon>
        <taxon>Favolaschia</taxon>
    </lineage>
</organism>
<dbReference type="Proteomes" id="UP001362999">
    <property type="component" value="Unassembled WGS sequence"/>
</dbReference>
<evidence type="ECO:0000256" key="1">
    <source>
        <dbReference type="SAM" id="MobiDB-lite"/>
    </source>
</evidence>
<accession>A0AAW0ACU9</accession>
<feature type="compositionally biased region" description="Polar residues" evidence="1">
    <location>
        <begin position="240"/>
        <end position="257"/>
    </location>
</feature>
<proteinExistence type="predicted"/>
<evidence type="ECO:0000313" key="3">
    <source>
        <dbReference type="Proteomes" id="UP001362999"/>
    </source>
</evidence>
<protein>
    <recommendedName>
        <fullName evidence="4">HRDC domain-containing protein</fullName>
    </recommendedName>
</protein>
<feature type="region of interest" description="Disordered" evidence="1">
    <location>
        <begin position="238"/>
        <end position="258"/>
    </location>
</feature>
<sequence>FNKHEWIGKNKIYPRHPPRELEVYCARQLCIPQKITNAFPDKALNVAAFLRAELPAKSHALVFPAAETCFSRLTPSMDIYQMLESLKTRPLPPMRLVNQLNQAARQAILDGNLSVADSRFPGTRFSFWVIATWRWLIEMVDAREEWKVAQDWLSRRQGALVAADAAARRLSTLVRVNPGTPMASNLSEKQQFLKRINEVIKSQEDRGVGTGLERDHRWRKAAPGAREGVIDGKLAPAPTAGSSANASKVATGNANQQLKRRQNTFRANGVPSEIESARVTALTPLSAATYTAMYIQRREEKNGKHAWVSDCSNIAAASNIPTQVYEHMNGGQFRGVPQALKQLHVPQFELVPSSSFLCLLHNTPEQIRNVGIKLSASDSELYKKVNTHLKGVVSAVKALGARKTSSGRGKGKNKISATDPEKRVESDQESDCPEHFPEHISGW</sequence>
<comment type="caution">
    <text evidence="2">The sequence shown here is derived from an EMBL/GenBank/DDBJ whole genome shotgun (WGS) entry which is preliminary data.</text>
</comment>
<name>A0AAW0ACU9_9AGAR</name>
<evidence type="ECO:0008006" key="4">
    <source>
        <dbReference type="Google" id="ProtNLM"/>
    </source>
</evidence>
<reference evidence="2 3" key="1">
    <citation type="journal article" date="2024" name="J Genomics">
        <title>Draft genome sequencing and assembly of Favolaschia claudopus CIRM-BRFM 2984 isolated from oak limbs.</title>
        <authorList>
            <person name="Navarro D."/>
            <person name="Drula E."/>
            <person name="Chaduli D."/>
            <person name="Cazenave R."/>
            <person name="Ahrendt S."/>
            <person name="Wang J."/>
            <person name="Lipzen A."/>
            <person name="Daum C."/>
            <person name="Barry K."/>
            <person name="Grigoriev I.V."/>
            <person name="Favel A."/>
            <person name="Rosso M.N."/>
            <person name="Martin F."/>
        </authorList>
    </citation>
    <scope>NUCLEOTIDE SEQUENCE [LARGE SCALE GENOMIC DNA]</scope>
    <source>
        <strain evidence="2 3">CIRM-BRFM 2984</strain>
    </source>
</reference>
<feature type="non-terminal residue" evidence="2">
    <location>
        <position position="1"/>
    </location>
</feature>
<dbReference type="EMBL" id="JAWWNJ010000074">
    <property type="protein sequence ID" value="KAK7006878.1"/>
    <property type="molecule type" value="Genomic_DNA"/>
</dbReference>
<feature type="compositionally biased region" description="Basic and acidic residues" evidence="1">
    <location>
        <begin position="419"/>
        <end position="443"/>
    </location>
</feature>
<feature type="region of interest" description="Disordered" evidence="1">
    <location>
        <begin position="401"/>
        <end position="443"/>
    </location>
</feature>
<dbReference type="AlphaFoldDB" id="A0AAW0ACU9"/>
<keyword evidence="3" id="KW-1185">Reference proteome</keyword>
<evidence type="ECO:0000313" key="2">
    <source>
        <dbReference type="EMBL" id="KAK7006878.1"/>
    </source>
</evidence>
<gene>
    <name evidence="2" type="ORF">R3P38DRAFT_2555037</name>
</gene>